<name>A0A0F9E3Y7_9ZZZZ</name>
<evidence type="ECO:0008006" key="2">
    <source>
        <dbReference type="Google" id="ProtNLM"/>
    </source>
</evidence>
<comment type="caution">
    <text evidence="1">The sequence shown here is derived from an EMBL/GenBank/DDBJ whole genome shotgun (WGS) entry which is preliminary data.</text>
</comment>
<dbReference type="EMBL" id="LAZR01038748">
    <property type="protein sequence ID" value="KKL18758.1"/>
    <property type="molecule type" value="Genomic_DNA"/>
</dbReference>
<dbReference type="AlphaFoldDB" id="A0A0F9E3Y7"/>
<organism evidence="1">
    <name type="scientific">marine sediment metagenome</name>
    <dbReference type="NCBI Taxonomy" id="412755"/>
    <lineage>
        <taxon>unclassified sequences</taxon>
        <taxon>metagenomes</taxon>
        <taxon>ecological metagenomes</taxon>
    </lineage>
</organism>
<gene>
    <name evidence="1" type="ORF">LCGC14_2472320</name>
</gene>
<proteinExistence type="predicted"/>
<feature type="non-terminal residue" evidence="1">
    <location>
        <position position="280"/>
    </location>
</feature>
<accession>A0A0F9E3Y7</accession>
<protein>
    <recommendedName>
        <fullName evidence="2">Sulfotransferase domain-containing protein</fullName>
    </recommendedName>
</protein>
<reference evidence="1" key="1">
    <citation type="journal article" date="2015" name="Nature">
        <title>Complex archaea that bridge the gap between prokaryotes and eukaryotes.</title>
        <authorList>
            <person name="Spang A."/>
            <person name="Saw J.H."/>
            <person name="Jorgensen S.L."/>
            <person name="Zaremba-Niedzwiedzka K."/>
            <person name="Martijn J."/>
            <person name="Lind A.E."/>
            <person name="van Eijk R."/>
            <person name="Schleper C."/>
            <person name="Guy L."/>
            <person name="Ettema T.J."/>
        </authorList>
    </citation>
    <scope>NUCLEOTIDE SEQUENCE</scope>
</reference>
<sequence length="280" mass="33049">MLEGKCFYGRMIFVDHCNLKNYPNRAFNIMSNKLGKNQTKAILISGYAWSGSGAVVDLLKEFKNYSPFEPEFRLITDPGGLLDLEHALITSKSYTTINYVLKRFKFLTKIYARNFHWRDNFKIYKAFQKIGFNYNKYMDLNFEPLSNSYIDDLIDLKYYGDLITSYYDLNHLSFFLLKARFFIMRLLDKKNTKSEKIYFSNINKDSFIAKTREYTDKIIESIGRHNHSQHIVFDQAVQPSNAILGMQYFSNPKTIIIDRDPRDIYVQSHNLKFYSSIPMD</sequence>
<evidence type="ECO:0000313" key="1">
    <source>
        <dbReference type="EMBL" id="KKL18758.1"/>
    </source>
</evidence>